<dbReference type="InterPro" id="IPR050640">
    <property type="entry name" value="Bact_2-comp_sensor_kinase"/>
</dbReference>
<keyword evidence="5 10" id="KW-0418">Kinase</keyword>
<keyword evidence="8" id="KW-1133">Transmembrane helix</keyword>
<reference evidence="10 11" key="1">
    <citation type="submission" date="2016-07" db="EMBL/GenBank/DDBJ databases">
        <authorList>
            <person name="Townsley L."/>
            <person name="Shank E.A."/>
        </authorList>
    </citation>
    <scope>NUCLEOTIDE SEQUENCE [LARGE SCALE GENOMIC DNA]</scope>
    <source>
        <strain evidence="10 11">CH01</strain>
    </source>
</reference>
<dbReference type="PRINTS" id="PR00344">
    <property type="entry name" value="BCTRLSENSOR"/>
</dbReference>
<evidence type="ECO:0000256" key="3">
    <source>
        <dbReference type="ARBA" id="ARBA00022679"/>
    </source>
</evidence>
<organism evidence="10 11">
    <name type="scientific">Gottfriedia luciferensis</name>
    <dbReference type="NCBI Taxonomy" id="178774"/>
    <lineage>
        <taxon>Bacteria</taxon>
        <taxon>Bacillati</taxon>
        <taxon>Bacillota</taxon>
        <taxon>Bacilli</taxon>
        <taxon>Bacillales</taxon>
        <taxon>Bacillaceae</taxon>
        <taxon>Gottfriedia</taxon>
    </lineage>
</organism>
<dbReference type="Pfam" id="PF02518">
    <property type="entry name" value="HATPase_c"/>
    <property type="match status" value="1"/>
</dbReference>
<evidence type="ECO:0000256" key="5">
    <source>
        <dbReference type="ARBA" id="ARBA00022777"/>
    </source>
</evidence>
<dbReference type="Pfam" id="PF06580">
    <property type="entry name" value="His_kinase"/>
    <property type="match status" value="1"/>
</dbReference>
<evidence type="ECO:0000256" key="2">
    <source>
        <dbReference type="ARBA" id="ARBA00012438"/>
    </source>
</evidence>
<comment type="caution">
    <text evidence="10">The sequence shown here is derived from an EMBL/GenBank/DDBJ whole genome shotgun (WGS) entry which is preliminary data.</text>
</comment>
<keyword evidence="4" id="KW-0547">Nucleotide-binding</keyword>
<evidence type="ECO:0000256" key="6">
    <source>
        <dbReference type="ARBA" id="ARBA00022840"/>
    </source>
</evidence>
<dbReference type="Gene3D" id="3.30.565.10">
    <property type="entry name" value="Histidine kinase-like ATPase, C-terminal domain"/>
    <property type="match status" value="1"/>
</dbReference>
<name>A0ABX2ZQQ7_9BACI</name>
<keyword evidence="3" id="KW-0808">Transferase</keyword>
<keyword evidence="8" id="KW-0472">Membrane</keyword>
<dbReference type="EC" id="2.7.13.3" evidence="2"/>
<evidence type="ECO:0000256" key="4">
    <source>
        <dbReference type="ARBA" id="ARBA00022741"/>
    </source>
</evidence>
<dbReference type="PROSITE" id="PS50109">
    <property type="entry name" value="HIS_KIN"/>
    <property type="match status" value="1"/>
</dbReference>
<proteinExistence type="predicted"/>
<protein>
    <recommendedName>
        <fullName evidence="2">histidine kinase</fullName>
        <ecNumber evidence="2">2.7.13.3</ecNumber>
    </recommendedName>
</protein>
<gene>
    <name evidence="10" type="ORF">BED47_04940</name>
</gene>
<evidence type="ECO:0000313" key="11">
    <source>
        <dbReference type="Proteomes" id="UP000094580"/>
    </source>
</evidence>
<feature type="transmembrane region" description="Helical" evidence="8">
    <location>
        <begin position="15"/>
        <end position="35"/>
    </location>
</feature>
<feature type="transmembrane region" description="Helical" evidence="8">
    <location>
        <begin position="283"/>
        <end position="305"/>
    </location>
</feature>
<evidence type="ECO:0000256" key="7">
    <source>
        <dbReference type="ARBA" id="ARBA00023012"/>
    </source>
</evidence>
<sequence>MRLRLRKLNTLRNQILAVFLIVMVIVLSIVSIMVYNQVGTLMKDTTEKQIQQTAVEANGRMETLYKQIDTLSNQLMTNETVQQILLGLKNGESVDFAKRQSLIRVINNSLAYSNGISSFELYSSEGNRIFPFGEKNLSSVIDEKWVKEAETEKGRLVWVGKDPNNSNYSYAIRRVSLMDRWFSNGGYLVVRILNSYFQVEESNLSPGEKDYMMLLDRDLAPITDNYGIDIQKFLLEGYESIKVNKKQYMIVTQPSAKTGWTLVILKPTSFLNERVTPVRKATLLSGAIGLIIFVISSIILATMITRPIKKLTNTMKNAKMDELKINKESAASLEIIELNRTYNQMVENTNHLIQVVYEKELLRSQTELKALQAQIDPHFLYNTLNALYWSLDDRGEEDLAEIVIAMSGLFRYTIGNANSSEWVTIQAALDQIERYLQIMKMRLGERLLWEISVESNLLAIKIPKLLIQPLVENAIMHGIESSRERGCVLVKIKRINDSSNLLVTVKDNGPGINRESLNALNLAIKNDNVSSFKGMGMALTNVNKRIKLYYEGYDLSGLRLESEIGKGTTVLFEVPDKGGE</sequence>
<comment type="catalytic activity">
    <reaction evidence="1">
        <text>ATP + protein L-histidine = ADP + protein N-phospho-L-histidine.</text>
        <dbReference type="EC" id="2.7.13.3"/>
    </reaction>
</comment>
<keyword evidence="11" id="KW-1185">Reference proteome</keyword>
<dbReference type="Proteomes" id="UP000094580">
    <property type="component" value="Unassembled WGS sequence"/>
</dbReference>
<dbReference type="InterPro" id="IPR003594">
    <property type="entry name" value="HATPase_dom"/>
</dbReference>
<dbReference type="SMART" id="SM00387">
    <property type="entry name" value="HATPase_c"/>
    <property type="match status" value="1"/>
</dbReference>
<accession>A0ABX2ZQQ7</accession>
<dbReference type="Gene3D" id="6.10.340.10">
    <property type="match status" value="1"/>
</dbReference>
<evidence type="ECO:0000259" key="9">
    <source>
        <dbReference type="PROSITE" id="PS50109"/>
    </source>
</evidence>
<evidence type="ECO:0000256" key="8">
    <source>
        <dbReference type="SAM" id="Phobius"/>
    </source>
</evidence>
<dbReference type="InterPro" id="IPR005467">
    <property type="entry name" value="His_kinase_dom"/>
</dbReference>
<feature type="domain" description="Histidine kinase" evidence="9">
    <location>
        <begin position="467"/>
        <end position="578"/>
    </location>
</feature>
<dbReference type="InterPro" id="IPR010559">
    <property type="entry name" value="Sig_transdc_His_kin_internal"/>
</dbReference>
<dbReference type="EMBL" id="MDKC01000013">
    <property type="protein sequence ID" value="ODG92055.1"/>
    <property type="molecule type" value="Genomic_DNA"/>
</dbReference>
<evidence type="ECO:0000256" key="1">
    <source>
        <dbReference type="ARBA" id="ARBA00000085"/>
    </source>
</evidence>
<dbReference type="PANTHER" id="PTHR34220:SF7">
    <property type="entry name" value="SENSOR HISTIDINE KINASE YPDA"/>
    <property type="match status" value="1"/>
</dbReference>
<dbReference type="InterPro" id="IPR004358">
    <property type="entry name" value="Sig_transdc_His_kin-like_C"/>
</dbReference>
<dbReference type="GO" id="GO:0016301">
    <property type="term" value="F:kinase activity"/>
    <property type="evidence" value="ECO:0007669"/>
    <property type="project" value="UniProtKB-KW"/>
</dbReference>
<keyword evidence="6" id="KW-0067">ATP-binding</keyword>
<evidence type="ECO:0000313" key="10">
    <source>
        <dbReference type="EMBL" id="ODG92055.1"/>
    </source>
</evidence>
<dbReference type="PANTHER" id="PTHR34220">
    <property type="entry name" value="SENSOR HISTIDINE KINASE YPDA"/>
    <property type="match status" value="1"/>
</dbReference>
<keyword evidence="7" id="KW-0902">Two-component regulatory system</keyword>
<dbReference type="InterPro" id="IPR036890">
    <property type="entry name" value="HATPase_C_sf"/>
</dbReference>
<dbReference type="SUPFAM" id="SSF55874">
    <property type="entry name" value="ATPase domain of HSP90 chaperone/DNA topoisomerase II/histidine kinase"/>
    <property type="match status" value="1"/>
</dbReference>
<keyword evidence="8" id="KW-0812">Transmembrane</keyword>